<dbReference type="InterPro" id="IPR024787">
    <property type="entry name" value="EcsC"/>
</dbReference>
<gene>
    <name evidence="1" type="ORF">QR721_03200</name>
</gene>
<evidence type="ECO:0000313" key="1">
    <source>
        <dbReference type="EMBL" id="WLV25253.1"/>
    </source>
</evidence>
<keyword evidence="2" id="KW-1185">Reference proteome</keyword>
<accession>A0ABY9KWU6</accession>
<proteinExistence type="predicted"/>
<evidence type="ECO:0000313" key="2">
    <source>
        <dbReference type="Proteomes" id="UP001180087"/>
    </source>
</evidence>
<dbReference type="EMBL" id="CP129113">
    <property type="protein sequence ID" value="WLV25253.1"/>
    <property type="molecule type" value="Genomic_DNA"/>
</dbReference>
<sequence>MTSYEEIVQKEIQMWKKKQLQNPHLMKRMSKNVQNKINSVIPQKIHQAITVAIKAFIKSILTGASVLSRQAAAPSTLFEQDQLFREKLATYQKAAVAEGAGTGFGGILLGIADFPLLLSIKMKFLYETAAVYGYNPHQYEERLFLLHIFQLAFSNTEKRRETLEVIENWEIYKHAILDMDWQVFQQEYRDYIDLAKLLQLIPGFGAIVGAYANHNLMEQLGETAMNAYRMRALHSIGS</sequence>
<dbReference type="PANTHER" id="PTHR41260:SF1">
    <property type="entry name" value="PROTEIN ECSC"/>
    <property type="match status" value="1"/>
</dbReference>
<organism evidence="1 2">
    <name type="scientific">Aciduricibacillus chroicocephali</name>
    <dbReference type="NCBI Taxonomy" id="3054939"/>
    <lineage>
        <taxon>Bacteria</taxon>
        <taxon>Bacillati</taxon>
        <taxon>Bacillota</taxon>
        <taxon>Bacilli</taxon>
        <taxon>Bacillales</taxon>
        <taxon>Bacillaceae</taxon>
        <taxon>Aciduricibacillus</taxon>
    </lineage>
</organism>
<dbReference type="Pfam" id="PF12787">
    <property type="entry name" value="EcsC"/>
    <property type="match status" value="1"/>
</dbReference>
<dbReference type="Proteomes" id="UP001180087">
    <property type="component" value="Chromosome"/>
</dbReference>
<dbReference type="PANTHER" id="PTHR41260">
    <property type="entry name" value="PROTEIN ECSC"/>
    <property type="match status" value="1"/>
</dbReference>
<dbReference type="RefSeq" id="WP_348029040.1">
    <property type="nucleotide sequence ID" value="NZ_CP129113.1"/>
</dbReference>
<reference evidence="1" key="1">
    <citation type="submission" date="2023-06" db="EMBL/GenBank/DDBJ databases">
        <title>A Treasure from Seagulls: Isolation and Description of Aciduricobacillus qingdaonensis gen. nov., sp. nov., a Rare Obligately Uric Acid-utilizing Member in the Family Bacillaceae.</title>
        <authorList>
            <person name="Liu W."/>
            <person name="Wang B."/>
        </authorList>
    </citation>
    <scope>NUCLEOTIDE SEQUENCE</scope>
    <source>
        <strain evidence="1">44XB</strain>
    </source>
</reference>
<protein>
    <submittedName>
        <fullName evidence="1">EcsC family protein</fullName>
    </submittedName>
</protein>
<name>A0ABY9KWU6_9BACI</name>